<dbReference type="Proteomes" id="UP000634136">
    <property type="component" value="Unassembled WGS sequence"/>
</dbReference>
<comment type="caution">
    <text evidence="1">The sequence shown here is derived from an EMBL/GenBank/DDBJ whole genome shotgun (WGS) entry which is preliminary data.</text>
</comment>
<keyword evidence="2" id="KW-1185">Reference proteome</keyword>
<name>A0A834SE00_9FABA</name>
<reference evidence="1" key="1">
    <citation type="submission" date="2020-09" db="EMBL/GenBank/DDBJ databases">
        <title>Genome-Enabled Discovery of Anthraquinone Biosynthesis in Senna tora.</title>
        <authorList>
            <person name="Kang S.-H."/>
            <person name="Pandey R.P."/>
            <person name="Lee C.-M."/>
            <person name="Sim J.-S."/>
            <person name="Jeong J.-T."/>
            <person name="Choi B.-S."/>
            <person name="Jung M."/>
            <person name="Ginzburg D."/>
            <person name="Zhao K."/>
            <person name="Won S.Y."/>
            <person name="Oh T.-J."/>
            <person name="Yu Y."/>
            <person name="Kim N.-H."/>
            <person name="Lee O.R."/>
            <person name="Lee T.-H."/>
            <person name="Bashyal P."/>
            <person name="Kim T.-S."/>
            <person name="Lee W.-H."/>
            <person name="Kawkins C."/>
            <person name="Kim C.-K."/>
            <person name="Kim J.S."/>
            <person name="Ahn B.O."/>
            <person name="Rhee S.Y."/>
            <person name="Sohng J.K."/>
        </authorList>
    </citation>
    <scope>NUCLEOTIDE SEQUENCE</scope>
    <source>
        <tissue evidence="1">Leaf</tissue>
    </source>
</reference>
<dbReference type="EMBL" id="JAAIUW010000338">
    <property type="protein sequence ID" value="KAF7800548.1"/>
    <property type="molecule type" value="Genomic_DNA"/>
</dbReference>
<organism evidence="1 2">
    <name type="scientific">Senna tora</name>
    <dbReference type="NCBI Taxonomy" id="362788"/>
    <lineage>
        <taxon>Eukaryota</taxon>
        <taxon>Viridiplantae</taxon>
        <taxon>Streptophyta</taxon>
        <taxon>Embryophyta</taxon>
        <taxon>Tracheophyta</taxon>
        <taxon>Spermatophyta</taxon>
        <taxon>Magnoliopsida</taxon>
        <taxon>eudicotyledons</taxon>
        <taxon>Gunneridae</taxon>
        <taxon>Pentapetalae</taxon>
        <taxon>rosids</taxon>
        <taxon>fabids</taxon>
        <taxon>Fabales</taxon>
        <taxon>Fabaceae</taxon>
        <taxon>Caesalpinioideae</taxon>
        <taxon>Cassia clade</taxon>
        <taxon>Senna</taxon>
    </lineage>
</organism>
<accession>A0A834SE00</accession>
<protein>
    <submittedName>
        <fullName evidence="1">Uncharacterized protein</fullName>
    </submittedName>
</protein>
<gene>
    <name evidence="1" type="ORF">G2W53_045037</name>
</gene>
<evidence type="ECO:0000313" key="2">
    <source>
        <dbReference type="Proteomes" id="UP000634136"/>
    </source>
</evidence>
<sequence>MEERDHVLTYSGRQIAVGSQKPSRITRQKTCRENESNTSVRVVFANRIGFDAPIGVVLAWEERGSCLNMFQTTNRGRISETFTNYEAKDLLRKSVKHVAWEERGSVLTYSGRTNRGRISETFTNYEAKDCCASESKHVRFALYSRTEWFDARLVVLAWEERGSYLNIFQKNRGSDLRNLHELRGKRLVAQSSWHGRIVDQVLTYSDDKSRLDLRNLHELRGKRHGAVSQTRRFALYSRTGVERGSCLNIFGRQIAVGSQKPSRITRQKTCCASESNTSVRVVFANRSGFDALIGFVLAWEERGSCLNIFRTTDRGRISETFTNYEAKDLLRNRLGMGGAWTCLTYSNDNCFRISETFTNYEAMTCCASESNASVRIVFAKSEWFDAPIGVVLTWEERG</sequence>
<evidence type="ECO:0000313" key="1">
    <source>
        <dbReference type="EMBL" id="KAF7800548.1"/>
    </source>
</evidence>
<dbReference type="AlphaFoldDB" id="A0A834SE00"/>
<proteinExistence type="predicted"/>